<keyword evidence="6 7" id="KW-0472">Membrane</keyword>
<dbReference type="AlphaFoldDB" id="A0A9W9Q177"/>
<keyword evidence="5 7" id="KW-0653">Protein transport</keyword>
<sequence>MQVNTKKSLGGDRKIKDTASTGPPIHALIDSTFGHTTSHRIFTVPLYGRNTRKISNMTQDPRVLLQKADKALSGASGGFSWFGGRTEKYESAADLYTQAANAFRVQKMSKEAGQAFEKAAVIQTQNLNEPDDAANTLQEAFKVYRKSDPEDAARVLQSAIQHYVLRGNLRRAATQQQYLAEVYEVELGDMKKALEAYEKAAEWFEGDNAEALANKHFLKVADLAALDGDYYKAITNFERIGRTSINNNLMRWSVKDYLLKAGICHLATKDLVETNRALESYRELDPAFASMREHQLLVDLTEAVEGGDQEAFAEKLFQYDQLSKLDKWKTTLLLRVKNNIEEAEEDFS</sequence>
<dbReference type="GO" id="GO:0005483">
    <property type="term" value="F:soluble NSF attachment protein activity"/>
    <property type="evidence" value="ECO:0007669"/>
    <property type="project" value="TreeGrafter"/>
</dbReference>
<dbReference type="CDD" id="cd15832">
    <property type="entry name" value="SNAP"/>
    <property type="match status" value="1"/>
</dbReference>
<feature type="region of interest" description="Disordered" evidence="8">
    <location>
        <begin position="1"/>
        <end position="23"/>
    </location>
</feature>
<dbReference type="GO" id="GO:0031201">
    <property type="term" value="C:SNARE complex"/>
    <property type="evidence" value="ECO:0007669"/>
    <property type="project" value="TreeGrafter"/>
</dbReference>
<reference evidence="9" key="2">
    <citation type="journal article" date="2023" name="IMA Fungus">
        <title>Comparative genomic study of the Penicillium genus elucidates a diverse pangenome and 15 lateral gene transfer events.</title>
        <authorList>
            <person name="Petersen C."/>
            <person name="Sorensen T."/>
            <person name="Nielsen M.R."/>
            <person name="Sondergaard T.E."/>
            <person name="Sorensen J.L."/>
            <person name="Fitzpatrick D.A."/>
            <person name="Frisvad J.C."/>
            <person name="Nielsen K.L."/>
        </authorList>
    </citation>
    <scope>NUCLEOTIDE SEQUENCE</scope>
    <source>
        <strain evidence="9">IBT 35673</strain>
    </source>
</reference>
<reference evidence="9" key="1">
    <citation type="submission" date="2022-12" db="EMBL/GenBank/DDBJ databases">
        <authorList>
            <person name="Petersen C."/>
        </authorList>
    </citation>
    <scope>NUCLEOTIDE SEQUENCE</scope>
    <source>
        <strain evidence="9">IBT 35673</strain>
    </source>
</reference>
<dbReference type="InterPro" id="IPR000744">
    <property type="entry name" value="NSF_attach"/>
</dbReference>
<evidence type="ECO:0000256" key="7">
    <source>
        <dbReference type="RuleBase" id="RU367013"/>
    </source>
</evidence>
<evidence type="ECO:0000256" key="8">
    <source>
        <dbReference type="SAM" id="MobiDB-lite"/>
    </source>
</evidence>
<dbReference type="Gene3D" id="1.25.40.10">
    <property type="entry name" value="Tetratricopeptide repeat domain"/>
    <property type="match status" value="1"/>
</dbReference>
<evidence type="ECO:0000256" key="3">
    <source>
        <dbReference type="ARBA" id="ARBA00022448"/>
    </source>
</evidence>
<name>A0A9W9Q177_PENBR</name>
<comment type="caution">
    <text evidence="9">The sequence shown here is derived from an EMBL/GenBank/DDBJ whole genome shotgun (WGS) entry which is preliminary data.</text>
</comment>
<dbReference type="PRINTS" id="PR00448">
    <property type="entry name" value="NSFATTACHMNT"/>
</dbReference>
<gene>
    <name evidence="9" type="ORF">N7452_010728</name>
</gene>
<dbReference type="GO" id="GO:0005774">
    <property type="term" value="C:vacuolar membrane"/>
    <property type="evidence" value="ECO:0007669"/>
    <property type="project" value="TreeGrafter"/>
</dbReference>
<comment type="function">
    <text evidence="7">Required for vesicular transport between the endoplasmic reticulum and the Golgi apparatus.</text>
</comment>
<proteinExistence type="inferred from homology"/>
<dbReference type="FunFam" id="1.25.40.10:FF:000049">
    <property type="entry name" value="Alpha-soluble NSF attachment protein-like"/>
    <property type="match status" value="1"/>
</dbReference>
<dbReference type="GO" id="GO:0035494">
    <property type="term" value="P:SNARE complex disassembly"/>
    <property type="evidence" value="ECO:0007669"/>
    <property type="project" value="TreeGrafter"/>
</dbReference>
<dbReference type="InterPro" id="IPR011990">
    <property type="entry name" value="TPR-like_helical_dom_sf"/>
</dbReference>
<dbReference type="PANTHER" id="PTHR13768">
    <property type="entry name" value="SOLUBLE NSF ATTACHMENT PROTEIN SNAP"/>
    <property type="match status" value="1"/>
</dbReference>
<evidence type="ECO:0000256" key="1">
    <source>
        <dbReference type="ARBA" id="ARBA00004170"/>
    </source>
</evidence>
<keyword evidence="3 7" id="KW-0813">Transport</keyword>
<dbReference type="SUPFAM" id="SSF48452">
    <property type="entry name" value="TPR-like"/>
    <property type="match status" value="1"/>
</dbReference>
<evidence type="ECO:0000313" key="10">
    <source>
        <dbReference type="Proteomes" id="UP001147695"/>
    </source>
</evidence>
<evidence type="ECO:0000256" key="5">
    <source>
        <dbReference type="ARBA" id="ARBA00022927"/>
    </source>
</evidence>
<accession>A0A9W9Q177</accession>
<keyword evidence="4 7" id="KW-0931">ER-Golgi transport</keyword>
<organism evidence="9 10">
    <name type="scientific">Penicillium brevicompactum</name>
    <dbReference type="NCBI Taxonomy" id="5074"/>
    <lineage>
        <taxon>Eukaryota</taxon>
        <taxon>Fungi</taxon>
        <taxon>Dikarya</taxon>
        <taxon>Ascomycota</taxon>
        <taxon>Pezizomycotina</taxon>
        <taxon>Eurotiomycetes</taxon>
        <taxon>Eurotiomycetidae</taxon>
        <taxon>Eurotiales</taxon>
        <taxon>Aspergillaceae</taxon>
        <taxon>Penicillium</taxon>
    </lineage>
</organism>
<evidence type="ECO:0008006" key="11">
    <source>
        <dbReference type="Google" id="ProtNLM"/>
    </source>
</evidence>
<dbReference type="Proteomes" id="UP001147695">
    <property type="component" value="Unassembled WGS sequence"/>
</dbReference>
<dbReference type="GO" id="GO:0006886">
    <property type="term" value="P:intracellular protein transport"/>
    <property type="evidence" value="ECO:0007669"/>
    <property type="project" value="UniProtKB-UniRule"/>
</dbReference>
<dbReference type="EMBL" id="JAPZBQ010000006">
    <property type="protein sequence ID" value="KAJ5322439.1"/>
    <property type="molecule type" value="Genomic_DNA"/>
</dbReference>
<evidence type="ECO:0000256" key="4">
    <source>
        <dbReference type="ARBA" id="ARBA00022892"/>
    </source>
</evidence>
<comment type="similarity">
    <text evidence="2 7">Belongs to the SNAP family.</text>
</comment>
<evidence type="ECO:0000313" key="9">
    <source>
        <dbReference type="EMBL" id="KAJ5322439.1"/>
    </source>
</evidence>
<comment type="subcellular location">
    <subcellularLocation>
        <location evidence="1 7">Membrane</location>
        <topology evidence="1 7">Peripheral membrane protein</topology>
    </subcellularLocation>
</comment>
<dbReference type="Pfam" id="PF14938">
    <property type="entry name" value="SNAP"/>
    <property type="match status" value="1"/>
</dbReference>
<dbReference type="PANTHER" id="PTHR13768:SF8">
    <property type="entry name" value="ALPHA-SOLUBLE NSF ATTACHMENT PROTEIN"/>
    <property type="match status" value="1"/>
</dbReference>
<evidence type="ECO:0000256" key="2">
    <source>
        <dbReference type="ARBA" id="ARBA00010050"/>
    </source>
</evidence>
<protein>
    <recommendedName>
        <fullName evidence="11">Vesicular-fusion protein sec17</fullName>
    </recommendedName>
</protein>
<evidence type="ECO:0000256" key="6">
    <source>
        <dbReference type="ARBA" id="ARBA00023136"/>
    </source>
</evidence>
<dbReference type="GO" id="GO:0019905">
    <property type="term" value="F:syntaxin binding"/>
    <property type="evidence" value="ECO:0007669"/>
    <property type="project" value="TreeGrafter"/>
</dbReference>